<organism evidence="1 2">
    <name type="scientific">Candidatus Nealsonbacteria bacterium RIFOXYB1_FULL_40_15</name>
    <dbReference type="NCBI Taxonomy" id="1801677"/>
    <lineage>
        <taxon>Bacteria</taxon>
        <taxon>Candidatus Nealsoniibacteriota</taxon>
    </lineage>
</organism>
<gene>
    <name evidence="1" type="ORF">A2365_03410</name>
</gene>
<dbReference type="AlphaFoldDB" id="A0A1G2EPJ7"/>
<dbReference type="Proteomes" id="UP000177740">
    <property type="component" value="Unassembled WGS sequence"/>
</dbReference>
<reference evidence="1 2" key="1">
    <citation type="journal article" date="2016" name="Nat. Commun.">
        <title>Thousands of microbial genomes shed light on interconnected biogeochemical processes in an aquifer system.</title>
        <authorList>
            <person name="Anantharaman K."/>
            <person name="Brown C.T."/>
            <person name="Hug L.A."/>
            <person name="Sharon I."/>
            <person name="Castelle C.J."/>
            <person name="Probst A.J."/>
            <person name="Thomas B.C."/>
            <person name="Singh A."/>
            <person name="Wilkins M.J."/>
            <person name="Karaoz U."/>
            <person name="Brodie E.L."/>
            <person name="Williams K.H."/>
            <person name="Hubbard S.S."/>
            <person name="Banfield J.F."/>
        </authorList>
    </citation>
    <scope>NUCLEOTIDE SEQUENCE [LARGE SCALE GENOMIC DNA]</scope>
</reference>
<evidence type="ECO:0000313" key="1">
    <source>
        <dbReference type="EMBL" id="OGZ27667.1"/>
    </source>
</evidence>
<comment type="caution">
    <text evidence="1">The sequence shown here is derived from an EMBL/GenBank/DDBJ whole genome shotgun (WGS) entry which is preliminary data.</text>
</comment>
<dbReference type="EMBL" id="MHMM01000004">
    <property type="protein sequence ID" value="OGZ27667.1"/>
    <property type="molecule type" value="Genomic_DNA"/>
</dbReference>
<protein>
    <submittedName>
        <fullName evidence="1">Uncharacterized protein</fullName>
    </submittedName>
</protein>
<accession>A0A1G2EPJ7</accession>
<evidence type="ECO:0000313" key="2">
    <source>
        <dbReference type="Proteomes" id="UP000177740"/>
    </source>
</evidence>
<proteinExistence type="predicted"/>
<sequence length="91" mass="10266">MTGCSVQVWTVNDGSANTPIIIGARRDILLSHNAIAQGRVVHGNDRLQPVYNWPDDLDPSEMMDQEIRQTLIRIGFWDSVYGGTIERVERV</sequence>
<name>A0A1G2EPJ7_9BACT</name>